<evidence type="ECO:0000313" key="3">
    <source>
        <dbReference type="Proteomes" id="UP001479520"/>
    </source>
</evidence>
<keyword evidence="1" id="KW-0812">Transmembrane</keyword>
<evidence type="ECO:0000313" key="2">
    <source>
        <dbReference type="EMBL" id="WZJ23358.1"/>
    </source>
</evidence>
<keyword evidence="1" id="KW-0472">Membrane</keyword>
<feature type="transmembrane region" description="Helical" evidence="1">
    <location>
        <begin position="12"/>
        <end position="31"/>
    </location>
</feature>
<dbReference type="EMBL" id="CP151407">
    <property type="protein sequence ID" value="WZJ23358.1"/>
    <property type="molecule type" value="Genomic_DNA"/>
</dbReference>
<keyword evidence="2" id="KW-0614">Plasmid</keyword>
<accession>A0ABZ2XLS7</accession>
<name>A0ABZ2XLS7_9RHOO</name>
<proteinExistence type="predicted"/>
<dbReference type="RefSeq" id="WP_341744697.1">
    <property type="nucleotide sequence ID" value="NZ_CP151407.1"/>
</dbReference>
<reference evidence="2 3" key="1">
    <citation type="submission" date="2024-04" db="EMBL/GenBank/DDBJ databases">
        <title>Dissimilatory iodate-reducing microorganisms contribute to the enrichment of iodine in groundwater.</title>
        <authorList>
            <person name="Jiang Z."/>
        </authorList>
    </citation>
    <scope>NUCLEOTIDE SEQUENCE [LARGE SCALE GENOMIC DNA]</scope>
    <source>
        <strain evidence="2 3">NCP973</strain>
        <plasmid evidence="2 3">unnamed1</plasmid>
    </source>
</reference>
<keyword evidence="1" id="KW-1133">Transmembrane helix</keyword>
<organism evidence="2 3">
    <name type="scientific">Azonexus hydrophilus</name>
    <dbReference type="NCBI Taxonomy" id="418702"/>
    <lineage>
        <taxon>Bacteria</taxon>
        <taxon>Pseudomonadati</taxon>
        <taxon>Pseudomonadota</taxon>
        <taxon>Betaproteobacteria</taxon>
        <taxon>Rhodocyclales</taxon>
        <taxon>Azonexaceae</taxon>
        <taxon>Azonexus</taxon>
    </lineage>
</organism>
<gene>
    <name evidence="2" type="ORF">AADV58_18285</name>
</gene>
<evidence type="ECO:0000256" key="1">
    <source>
        <dbReference type="SAM" id="Phobius"/>
    </source>
</evidence>
<keyword evidence="3" id="KW-1185">Reference proteome</keyword>
<dbReference type="Proteomes" id="UP001479520">
    <property type="component" value="Plasmid unnamed1"/>
</dbReference>
<protein>
    <submittedName>
        <fullName evidence="2">Uncharacterized protein</fullName>
    </submittedName>
</protein>
<feature type="transmembrane region" description="Helical" evidence="1">
    <location>
        <begin position="37"/>
        <end position="66"/>
    </location>
</feature>
<sequence length="76" mass="8356">MKFIQKLAKPLSIIKPLLFAFFAGASGIRLFDTVTLLGWVTLEVATLGFFVVFALFMAAVFQWALATKTMPSNVAK</sequence>
<geneLocation type="plasmid" evidence="2 3">
    <name>unnamed1</name>
</geneLocation>